<comment type="cofactor">
    <cofactor evidence="1">
        <name>Zn(2+)</name>
        <dbReference type="ChEBI" id="CHEBI:29105"/>
    </cofactor>
</comment>
<evidence type="ECO:0000256" key="3">
    <source>
        <dbReference type="ARBA" id="ARBA00022723"/>
    </source>
</evidence>
<keyword evidence="3" id="KW-0479">Metal-binding</keyword>
<dbReference type="GO" id="GO:0006508">
    <property type="term" value="P:proteolysis"/>
    <property type="evidence" value="ECO:0007669"/>
    <property type="project" value="UniProtKB-KW"/>
</dbReference>
<dbReference type="SUPFAM" id="SSF55486">
    <property type="entry name" value="Metalloproteases ('zincins'), catalytic domain"/>
    <property type="match status" value="1"/>
</dbReference>
<proteinExistence type="predicted"/>
<organism evidence="8 9">
    <name type="scientific">Fusarium zealandicum</name>
    <dbReference type="NCBI Taxonomy" id="1053134"/>
    <lineage>
        <taxon>Eukaryota</taxon>
        <taxon>Fungi</taxon>
        <taxon>Dikarya</taxon>
        <taxon>Ascomycota</taxon>
        <taxon>Pezizomycotina</taxon>
        <taxon>Sordariomycetes</taxon>
        <taxon>Hypocreomycetidae</taxon>
        <taxon>Hypocreales</taxon>
        <taxon>Nectriaceae</taxon>
        <taxon>Fusarium</taxon>
        <taxon>Fusarium staphyleae species complex</taxon>
    </lineage>
</organism>
<dbReference type="EMBL" id="JABEYC010000384">
    <property type="protein sequence ID" value="KAF4978268.1"/>
    <property type="molecule type" value="Genomic_DNA"/>
</dbReference>
<sequence>MPRSKPSKGSPSSCSHDAVYIGKSPGAIALSYYEPPSQEERLAAATISGKVSSASQIPPLSTFPGVNLIPQDSLDLDPKETGQSLREFAYTRGRNSVTRERRTLYVVDVPQVTAEATAMNTWMKPEIPFELAAGSSSRLVDEDQPQVDDIADYMKAFYHGLEVKLLRNTSRFTTWRNSSINPRPSSDSTSQSRGRVGFVIGGKAHPVQFRTSPDGVAVGQLNLNDMLDALLTVVPIDAFAIILLTHHDLYEDEEDDFCAGRAYGGSRICIASTFRYRPALDNYNNISHAHSWPASHCRAYVDALWEESEPKLKAMKRGKRGQGFDPSSMIRLKDHAQRPLIAAITASQRTLVPKTKADRESVWLARVCRTASHELGHCVGIAHCTYYACTMQSTANMAEDVRQPPYLCPVCLNKVAYSMVGEAVIKSRGTQKEVRRNAVEAQWVVESYQQMQLFCERNNSVGMFGGYRAWLGERLRELEDQEDDHEKGEKMEIIEISDDDD</sequence>
<keyword evidence="4" id="KW-0378">Hydrolase</keyword>
<dbReference type="AlphaFoldDB" id="A0A8H4XKK4"/>
<keyword evidence="6" id="KW-0482">Metalloprotease</keyword>
<keyword evidence="5" id="KW-0862">Zinc</keyword>
<dbReference type="GO" id="GO:0046872">
    <property type="term" value="F:metal ion binding"/>
    <property type="evidence" value="ECO:0007669"/>
    <property type="project" value="UniProtKB-KW"/>
</dbReference>
<evidence type="ECO:0000256" key="4">
    <source>
        <dbReference type="ARBA" id="ARBA00022801"/>
    </source>
</evidence>
<dbReference type="Proteomes" id="UP000635477">
    <property type="component" value="Unassembled WGS sequence"/>
</dbReference>
<dbReference type="GO" id="GO:0008237">
    <property type="term" value="F:metallopeptidase activity"/>
    <property type="evidence" value="ECO:0007669"/>
    <property type="project" value="UniProtKB-KW"/>
</dbReference>
<dbReference type="Gene3D" id="3.40.390.10">
    <property type="entry name" value="Collagenase (Catalytic Domain)"/>
    <property type="match status" value="1"/>
</dbReference>
<gene>
    <name evidence="8" type="ORF">FZEAL_5325</name>
</gene>
<accession>A0A8H4XKK4</accession>
<dbReference type="PANTHER" id="PTHR15910:SF1">
    <property type="entry name" value="ARCHAEMETZINCIN-2"/>
    <property type="match status" value="1"/>
</dbReference>
<dbReference type="InterPro" id="IPR024079">
    <property type="entry name" value="MetalloPept_cat_dom_sf"/>
</dbReference>
<dbReference type="PANTHER" id="PTHR15910">
    <property type="entry name" value="ARCHAEMETZINCIN"/>
    <property type="match status" value="1"/>
</dbReference>
<dbReference type="InterPro" id="IPR012962">
    <property type="entry name" value="Pept_M54_archaemetzincn"/>
</dbReference>
<reference evidence="8" key="2">
    <citation type="submission" date="2020-05" db="EMBL/GenBank/DDBJ databases">
        <authorList>
            <person name="Kim H.-S."/>
            <person name="Proctor R.H."/>
            <person name="Brown D.W."/>
        </authorList>
    </citation>
    <scope>NUCLEOTIDE SEQUENCE</scope>
    <source>
        <strain evidence="8">NRRL 22465</strain>
    </source>
</reference>
<comment type="caution">
    <text evidence="8">The sequence shown here is derived from an EMBL/GenBank/DDBJ whole genome shotgun (WGS) entry which is preliminary data.</text>
</comment>
<reference evidence="8" key="1">
    <citation type="journal article" date="2020" name="BMC Genomics">
        <title>Correction to: Identification and distribution of gene clusters required for synthesis of sphingolipid metabolism inhibitors in diverse species of the filamentous fungus Fusarium.</title>
        <authorList>
            <person name="Kim H.S."/>
            <person name="Lohmar J.M."/>
            <person name="Busman M."/>
            <person name="Brown D.W."/>
            <person name="Naumann T.A."/>
            <person name="Divon H.H."/>
            <person name="Lysoe E."/>
            <person name="Uhlig S."/>
            <person name="Proctor R.H."/>
        </authorList>
    </citation>
    <scope>NUCLEOTIDE SEQUENCE</scope>
    <source>
        <strain evidence="8">NRRL 22465</strain>
    </source>
</reference>
<keyword evidence="2" id="KW-0645">Protease</keyword>
<evidence type="ECO:0000256" key="2">
    <source>
        <dbReference type="ARBA" id="ARBA00022670"/>
    </source>
</evidence>
<evidence type="ECO:0000256" key="1">
    <source>
        <dbReference type="ARBA" id="ARBA00001947"/>
    </source>
</evidence>
<keyword evidence="9" id="KW-1185">Reference proteome</keyword>
<dbReference type="OrthoDB" id="2365600at2759"/>
<name>A0A8H4XKK4_9HYPO</name>
<evidence type="ECO:0000313" key="9">
    <source>
        <dbReference type="Proteomes" id="UP000635477"/>
    </source>
</evidence>
<feature type="region of interest" description="Disordered" evidence="7">
    <location>
        <begin position="479"/>
        <end position="501"/>
    </location>
</feature>
<dbReference type="Pfam" id="PF07998">
    <property type="entry name" value="Peptidase_M54"/>
    <property type="match status" value="1"/>
</dbReference>
<protein>
    <recommendedName>
        <fullName evidence="10">Archaemetzincin-2</fullName>
    </recommendedName>
</protein>
<evidence type="ECO:0000256" key="6">
    <source>
        <dbReference type="ARBA" id="ARBA00023049"/>
    </source>
</evidence>
<evidence type="ECO:0000256" key="7">
    <source>
        <dbReference type="SAM" id="MobiDB-lite"/>
    </source>
</evidence>
<evidence type="ECO:0000256" key="5">
    <source>
        <dbReference type="ARBA" id="ARBA00022833"/>
    </source>
</evidence>
<feature type="compositionally biased region" description="Basic and acidic residues" evidence="7">
    <location>
        <begin position="479"/>
        <end position="493"/>
    </location>
</feature>
<dbReference type="CDD" id="cd11375">
    <property type="entry name" value="Peptidase_M54"/>
    <property type="match status" value="1"/>
</dbReference>
<evidence type="ECO:0008006" key="10">
    <source>
        <dbReference type="Google" id="ProtNLM"/>
    </source>
</evidence>
<evidence type="ECO:0000313" key="8">
    <source>
        <dbReference type="EMBL" id="KAF4978268.1"/>
    </source>
</evidence>